<dbReference type="NCBIfam" id="TIGR04085">
    <property type="entry name" value="rSAM_more_4Fe4S"/>
    <property type="match status" value="1"/>
</dbReference>
<dbReference type="EMBL" id="FPIZ01000022">
    <property type="protein sequence ID" value="SFW83456.1"/>
    <property type="molecule type" value="Genomic_DNA"/>
</dbReference>
<dbReference type="RefSeq" id="WP_072364452.1">
    <property type="nucleotide sequence ID" value="NZ_CP139972.1"/>
</dbReference>
<dbReference type="Proteomes" id="UP000183788">
    <property type="component" value="Unassembled WGS sequence"/>
</dbReference>
<dbReference type="EMBL" id="CP140154">
    <property type="protein sequence ID" value="WQG87982.1"/>
    <property type="molecule type" value="Genomic_DNA"/>
</dbReference>
<gene>
    <name evidence="2" type="ORF">SAMN05661012_05412</name>
    <name evidence="3" type="ORF">SR876_23945</name>
</gene>
<keyword evidence="5" id="KW-1185">Reference proteome</keyword>
<evidence type="ECO:0000256" key="1">
    <source>
        <dbReference type="ARBA" id="ARBA00001966"/>
    </source>
</evidence>
<name>A0A1K1SGF4_9BACT</name>
<dbReference type="OrthoDB" id="9808591at2"/>
<dbReference type="InterPro" id="IPR023867">
    <property type="entry name" value="Sulphatase_maturase_rSAM"/>
</dbReference>
<dbReference type="Gene3D" id="3.20.20.70">
    <property type="entry name" value="Aldolase class I"/>
    <property type="match status" value="1"/>
</dbReference>
<accession>A0A1K1SGF4</accession>
<dbReference type="InterPro" id="IPR013785">
    <property type="entry name" value="Aldolase_TIM"/>
</dbReference>
<dbReference type="GO" id="GO:0016491">
    <property type="term" value="F:oxidoreductase activity"/>
    <property type="evidence" value="ECO:0007669"/>
    <property type="project" value="InterPro"/>
</dbReference>
<proteinExistence type="predicted"/>
<dbReference type="STRING" id="1004.SAMN05661012_05412"/>
<reference evidence="3 5" key="2">
    <citation type="submission" date="2023-11" db="EMBL/GenBank/DDBJ databases">
        <title>MicrobeMod: A computational toolkit for identifying prokaryotic methylation and restriction-modification with nanopore sequencing.</title>
        <authorList>
            <person name="Crits-Christoph A."/>
            <person name="Kang S.C."/>
            <person name="Lee H."/>
            <person name="Ostrov N."/>
        </authorList>
    </citation>
    <scope>NUCLEOTIDE SEQUENCE [LARGE SCALE GENOMIC DNA]</scope>
    <source>
        <strain evidence="3 5">ATCC 23090</strain>
    </source>
</reference>
<organism evidence="2 4">
    <name type="scientific">Chitinophaga sancti</name>
    <dbReference type="NCBI Taxonomy" id="1004"/>
    <lineage>
        <taxon>Bacteria</taxon>
        <taxon>Pseudomonadati</taxon>
        <taxon>Bacteroidota</taxon>
        <taxon>Chitinophagia</taxon>
        <taxon>Chitinophagales</taxon>
        <taxon>Chitinophagaceae</taxon>
        <taxon>Chitinophaga</taxon>
    </lineage>
</organism>
<dbReference type="InterPro" id="IPR023885">
    <property type="entry name" value="4Fe4S-binding_SPASM_dom"/>
</dbReference>
<dbReference type="Proteomes" id="UP001326715">
    <property type="component" value="Chromosome"/>
</dbReference>
<evidence type="ECO:0000313" key="3">
    <source>
        <dbReference type="EMBL" id="WQG87982.1"/>
    </source>
</evidence>
<dbReference type="AlphaFoldDB" id="A0A1K1SGF4"/>
<dbReference type="PANTHER" id="PTHR43273:SF3">
    <property type="entry name" value="ANAEROBIC SULFATASE-MATURATING ENZYME HOMOLOG ASLB-RELATED"/>
    <property type="match status" value="1"/>
</dbReference>
<comment type="cofactor">
    <cofactor evidence="1">
        <name>[4Fe-4S] cluster</name>
        <dbReference type="ChEBI" id="CHEBI:49883"/>
    </cofactor>
</comment>
<reference evidence="2 4" key="1">
    <citation type="submission" date="2016-11" db="EMBL/GenBank/DDBJ databases">
        <authorList>
            <person name="Jaros S."/>
            <person name="Januszkiewicz K."/>
            <person name="Wedrychowicz H."/>
        </authorList>
    </citation>
    <scope>NUCLEOTIDE SEQUENCE [LARGE SCALE GENOMIC DNA]</scope>
    <source>
        <strain evidence="2 4">DSM 784</strain>
    </source>
</reference>
<dbReference type="PANTHER" id="PTHR43273">
    <property type="entry name" value="ANAEROBIC SULFATASE-MATURATING ENZYME HOMOLOG ASLB-RELATED"/>
    <property type="match status" value="1"/>
</dbReference>
<sequence>MAQLPEQQQFGRDKYNSLPMQCKTCEVQKYCRGECPKNRFLTTADNEHGLNYLCAGYKRFFRHAKPYMQFMANEIAHPPANVMSRYKI</sequence>
<evidence type="ECO:0000313" key="2">
    <source>
        <dbReference type="EMBL" id="SFW83456.1"/>
    </source>
</evidence>
<protein>
    <submittedName>
        <fullName evidence="2 3">SPASM domain-containing protein</fullName>
    </submittedName>
</protein>
<evidence type="ECO:0000313" key="4">
    <source>
        <dbReference type="Proteomes" id="UP000183788"/>
    </source>
</evidence>
<evidence type="ECO:0000313" key="5">
    <source>
        <dbReference type="Proteomes" id="UP001326715"/>
    </source>
</evidence>